<dbReference type="SUPFAM" id="SSF51695">
    <property type="entry name" value="PLC-like phosphodiesterases"/>
    <property type="match status" value="1"/>
</dbReference>
<dbReference type="InterPro" id="IPR030395">
    <property type="entry name" value="GP_PDE_dom"/>
</dbReference>
<dbReference type="InterPro" id="IPR017946">
    <property type="entry name" value="PLC-like_Pdiesterase_TIM-brl"/>
</dbReference>
<dbReference type="PANTHER" id="PTHR46211">
    <property type="entry name" value="GLYCEROPHOSPHORYL DIESTER PHOSPHODIESTERASE"/>
    <property type="match status" value="1"/>
</dbReference>
<keyword evidence="3" id="KW-1185">Reference proteome</keyword>
<dbReference type="PROSITE" id="PS51704">
    <property type="entry name" value="GP_PDE"/>
    <property type="match status" value="1"/>
</dbReference>
<name>A0AAU0MVI8_9GAMM</name>
<dbReference type="EMBL" id="CP137555">
    <property type="protein sequence ID" value="WOX04671.1"/>
    <property type="molecule type" value="Genomic_DNA"/>
</dbReference>
<dbReference type="RefSeq" id="WP_318953147.1">
    <property type="nucleotide sequence ID" value="NZ_CP137555.1"/>
</dbReference>
<dbReference type="CDD" id="cd08561">
    <property type="entry name" value="GDPD_cytoplasmic_ScUgpQ2_like"/>
    <property type="match status" value="1"/>
</dbReference>
<dbReference type="GO" id="GO:0006629">
    <property type="term" value="P:lipid metabolic process"/>
    <property type="evidence" value="ECO:0007669"/>
    <property type="project" value="InterPro"/>
</dbReference>
<dbReference type="PANTHER" id="PTHR46211:SF14">
    <property type="entry name" value="GLYCEROPHOSPHODIESTER PHOSPHODIESTERASE"/>
    <property type="match status" value="1"/>
</dbReference>
<gene>
    <name evidence="2" type="ORF">R5R33_13100</name>
</gene>
<evidence type="ECO:0000259" key="1">
    <source>
        <dbReference type="PROSITE" id="PS51704"/>
    </source>
</evidence>
<organism evidence="2 3">
    <name type="scientific">Microbulbifer pacificus</name>
    <dbReference type="NCBI Taxonomy" id="407164"/>
    <lineage>
        <taxon>Bacteria</taxon>
        <taxon>Pseudomonadati</taxon>
        <taxon>Pseudomonadota</taxon>
        <taxon>Gammaproteobacteria</taxon>
        <taxon>Cellvibrionales</taxon>
        <taxon>Microbulbiferaceae</taxon>
        <taxon>Microbulbifer</taxon>
    </lineage>
</organism>
<proteinExistence type="predicted"/>
<dbReference type="Gene3D" id="3.20.20.190">
    <property type="entry name" value="Phosphatidylinositol (PI) phosphodiesterase"/>
    <property type="match status" value="1"/>
</dbReference>
<evidence type="ECO:0000313" key="3">
    <source>
        <dbReference type="Proteomes" id="UP001302477"/>
    </source>
</evidence>
<accession>A0AAU0MVI8</accession>
<dbReference type="KEGG" id="mpaf:R5R33_13100"/>
<sequence length="271" mass="30286">MKRMVSREHCWETGTRRPMVIAHGDESGCGLYPGNTLLYMHKMVALGVDALELDLNLTADGRLVLMHDATLERTTNGRGPVIEQPLAQLRKLNAAHHWSRDGEHFPYRDGPVPIATIDEVFAQIPATPLIIELKNNSPAAAQALSRAIDTAGCGERVIVSSFHRAVIREFRRLCPQVRTGVTMPEALLFYIAQGLGAAGWLRCDYRAMQLPTHYLGLNVYSERFVKAARKHGLHLAVWTVDDCEQMKQYIALGLDGIVTNRPDRLLKLLDE</sequence>
<dbReference type="AlphaFoldDB" id="A0AAU0MVI8"/>
<reference evidence="2 3" key="1">
    <citation type="submission" date="2023-10" db="EMBL/GenBank/DDBJ databases">
        <title>Description of Microbulbifer bruguierae sp. nov., isolated from the sediments of mangrove plant Bruguiera sexangula and comparative genomic analyses of the genus Microbulbifer.</title>
        <authorList>
            <person name="Long M."/>
        </authorList>
    </citation>
    <scope>NUCLEOTIDE SEQUENCE [LARGE SCALE GENOMIC DNA]</scope>
    <source>
        <strain evidence="2 3">SPO729</strain>
    </source>
</reference>
<dbReference type="Proteomes" id="UP001302477">
    <property type="component" value="Chromosome"/>
</dbReference>
<feature type="domain" description="GP-PDE" evidence="1">
    <location>
        <begin position="18"/>
        <end position="269"/>
    </location>
</feature>
<dbReference type="Pfam" id="PF03009">
    <property type="entry name" value="GDPD"/>
    <property type="match status" value="1"/>
</dbReference>
<dbReference type="GO" id="GO:0008081">
    <property type="term" value="F:phosphoric diester hydrolase activity"/>
    <property type="evidence" value="ECO:0007669"/>
    <property type="project" value="InterPro"/>
</dbReference>
<evidence type="ECO:0000313" key="2">
    <source>
        <dbReference type="EMBL" id="WOX04671.1"/>
    </source>
</evidence>
<protein>
    <submittedName>
        <fullName evidence="2">Glycerophosphodiester phosphodiesterase</fullName>
    </submittedName>
</protein>